<evidence type="ECO:0000256" key="1">
    <source>
        <dbReference type="ARBA" id="ARBA00022801"/>
    </source>
</evidence>
<sequence>MTDAREVLTRPAPPPDLTLRYGPHPDHVIDVRLPAASPGPLVVVLHGGFWRSAYDRTHTGPMASALASGGWVVAIPEYRRTGQEGGGWPGTFEDVAAALDAVPSLLEPYTAAPPVVLGHSAGGHLALWAATRPAARMRAVVSLAGCADLGMCSDLHLDDGATDLLLGGSPAEVPDRYAAADPVRLPVPSAPVRLLHGTSDDRVPIEVSRSYAARRDAPLRELPGVGHFALIDPLSGAWPAVLESLPLRPR</sequence>
<dbReference type="Proteomes" id="UP001165135">
    <property type="component" value="Unassembled WGS sequence"/>
</dbReference>
<evidence type="ECO:0000256" key="2">
    <source>
        <dbReference type="SAM" id="MobiDB-lite"/>
    </source>
</evidence>
<dbReference type="Pfam" id="PF20434">
    <property type="entry name" value="BD-FAE"/>
    <property type="match status" value="1"/>
</dbReference>
<comment type="caution">
    <text evidence="4">The sequence shown here is derived from an EMBL/GenBank/DDBJ whole genome shotgun (WGS) entry which is preliminary data.</text>
</comment>
<accession>A0A9W6RMV7</accession>
<keyword evidence="1" id="KW-0378">Hydrolase</keyword>
<dbReference type="InterPro" id="IPR029058">
    <property type="entry name" value="AB_hydrolase_fold"/>
</dbReference>
<proteinExistence type="predicted"/>
<dbReference type="InterPro" id="IPR049492">
    <property type="entry name" value="BD-FAE-like_dom"/>
</dbReference>
<evidence type="ECO:0000259" key="3">
    <source>
        <dbReference type="Pfam" id="PF20434"/>
    </source>
</evidence>
<name>A0A9W6RMV7_9ACTN</name>
<dbReference type="GO" id="GO:0016787">
    <property type="term" value="F:hydrolase activity"/>
    <property type="evidence" value="ECO:0007669"/>
    <property type="project" value="UniProtKB-KW"/>
</dbReference>
<dbReference type="RefSeq" id="WP_285629621.1">
    <property type="nucleotide sequence ID" value="NZ_BSTJ01000009.1"/>
</dbReference>
<dbReference type="EMBL" id="BSTJ01000009">
    <property type="protein sequence ID" value="GLY78796.1"/>
    <property type="molecule type" value="Genomic_DNA"/>
</dbReference>
<feature type="region of interest" description="Disordered" evidence="2">
    <location>
        <begin position="1"/>
        <end position="20"/>
    </location>
</feature>
<dbReference type="PANTHER" id="PTHR48081">
    <property type="entry name" value="AB HYDROLASE SUPERFAMILY PROTEIN C4A8.06C"/>
    <property type="match status" value="1"/>
</dbReference>
<dbReference type="Gene3D" id="3.40.50.1820">
    <property type="entry name" value="alpha/beta hydrolase"/>
    <property type="match status" value="1"/>
</dbReference>
<evidence type="ECO:0000313" key="4">
    <source>
        <dbReference type="EMBL" id="GLY78796.1"/>
    </source>
</evidence>
<dbReference type="SUPFAM" id="SSF53474">
    <property type="entry name" value="alpha/beta-Hydrolases"/>
    <property type="match status" value="1"/>
</dbReference>
<gene>
    <name evidence="4" type="ORF">Airi01_070630</name>
</gene>
<dbReference type="AlphaFoldDB" id="A0A9W6RMV7"/>
<evidence type="ECO:0000313" key="5">
    <source>
        <dbReference type="Proteomes" id="UP001165135"/>
    </source>
</evidence>
<dbReference type="InterPro" id="IPR050300">
    <property type="entry name" value="GDXG_lipolytic_enzyme"/>
</dbReference>
<reference evidence="4" key="1">
    <citation type="submission" date="2023-03" db="EMBL/GenBank/DDBJ databases">
        <title>Actinoallomurus iriomotensis NBRC 103681.</title>
        <authorList>
            <person name="Ichikawa N."/>
            <person name="Sato H."/>
            <person name="Tonouchi N."/>
        </authorList>
    </citation>
    <scope>NUCLEOTIDE SEQUENCE</scope>
    <source>
        <strain evidence="4">NBRC 103681</strain>
    </source>
</reference>
<organism evidence="4 5">
    <name type="scientific">Actinoallomurus iriomotensis</name>
    <dbReference type="NCBI Taxonomy" id="478107"/>
    <lineage>
        <taxon>Bacteria</taxon>
        <taxon>Bacillati</taxon>
        <taxon>Actinomycetota</taxon>
        <taxon>Actinomycetes</taxon>
        <taxon>Streptosporangiales</taxon>
        <taxon>Thermomonosporaceae</taxon>
        <taxon>Actinoallomurus</taxon>
    </lineage>
</organism>
<feature type="domain" description="BD-FAE-like" evidence="3">
    <location>
        <begin position="30"/>
        <end position="210"/>
    </location>
</feature>
<dbReference type="PANTHER" id="PTHR48081:SF33">
    <property type="entry name" value="KYNURENINE FORMAMIDASE"/>
    <property type="match status" value="1"/>
</dbReference>
<protein>
    <submittedName>
        <fullName evidence="4">Lipase</fullName>
    </submittedName>
</protein>